<dbReference type="AlphaFoldDB" id="A0A4V1Y4R0"/>
<reference evidence="2 3" key="1">
    <citation type="submission" date="2018-12" db="EMBL/GenBank/DDBJ databases">
        <title>Unveiling genomic diversity among members of the Bifidobacterium pseudolongum species, a widely distributed gut commensal of the animal kingdom.</title>
        <authorList>
            <person name="Lugli G.A."/>
            <person name="Duranti S."/>
            <person name="Albert K."/>
            <person name="Mancabelli L."/>
            <person name="Napoli S."/>
            <person name="Viappiani A."/>
            <person name="Anzalone R."/>
            <person name="Longhi G."/>
            <person name="Milani C."/>
            <person name="Turroni F."/>
            <person name="Alessandri G."/>
            <person name="Sela D.A."/>
            <person name="Van Sinderen D."/>
            <person name="Ventura M."/>
        </authorList>
    </citation>
    <scope>NUCLEOTIDE SEQUENCE [LARGE SCALE GENOMIC DNA]</scope>
    <source>
        <strain evidence="2 3">2003B</strain>
    </source>
</reference>
<evidence type="ECO:0000256" key="1">
    <source>
        <dbReference type="SAM" id="MobiDB-lite"/>
    </source>
</evidence>
<evidence type="ECO:0000313" key="3">
    <source>
        <dbReference type="Proteomes" id="UP000292382"/>
    </source>
</evidence>
<gene>
    <name evidence="2" type="ORF">PG2003B_1133</name>
</gene>
<organism evidence="2 3">
    <name type="scientific">Bifidobacterium pseudolongum subsp. globosum</name>
    <dbReference type="NCBI Taxonomy" id="1690"/>
    <lineage>
        <taxon>Bacteria</taxon>
        <taxon>Bacillati</taxon>
        <taxon>Actinomycetota</taxon>
        <taxon>Actinomycetes</taxon>
        <taxon>Bifidobacteriales</taxon>
        <taxon>Bifidobacteriaceae</taxon>
        <taxon>Bifidobacterium</taxon>
    </lineage>
</organism>
<accession>A0A4V1Y4R0</accession>
<feature type="region of interest" description="Disordered" evidence="1">
    <location>
        <begin position="1"/>
        <end position="22"/>
    </location>
</feature>
<dbReference type="EMBL" id="RYUW01000012">
    <property type="protein sequence ID" value="RYQ36634.1"/>
    <property type="molecule type" value="Genomic_DNA"/>
</dbReference>
<proteinExistence type="predicted"/>
<comment type="caution">
    <text evidence="2">The sequence shown here is derived from an EMBL/GenBank/DDBJ whole genome shotgun (WGS) entry which is preliminary data.</text>
</comment>
<dbReference type="RefSeq" id="WP_165364386.1">
    <property type="nucleotide sequence ID" value="NZ_RYUW01000012.1"/>
</dbReference>
<name>A0A4V1Y4R0_9BIFI</name>
<feature type="compositionally biased region" description="Acidic residues" evidence="1">
    <location>
        <begin position="10"/>
        <end position="19"/>
    </location>
</feature>
<protein>
    <submittedName>
        <fullName evidence="2">Uncharacterized protein</fullName>
    </submittedName>
</protein>
<dbReference type="Proteomes" id="UP000292382">
    <property type="component" value="Unassembled WGS sequence"/>
</dbReference>
<evidence type="ECO:0000313" key="2">
    <source>
        <dbReference type="EMBL" id="RYQ36634.1"/>
    </source>
</evidence>
<sequence length="57" mass="6481">MPRAKKTAEPEENPAETEQVEVKPVERMETFISRTLDGHLFKVTRNIDTGQQTVEPA</sequence>